<organism evidence="2 3">
    <name type="scientific">Colletotrichum chrysophilum</name>
    <dbReference type="NCBI Taxonomy" id="1836956"/>
    <lineage>
        <taxon>Eukaryota</taxon>
        <taxon>Fungi</taxon>
        <taxon>Dikarya</taxon>
        <taxon>Ascomycota</taxon>
        <taxon>Pezizomycotina</taxon>
        <taxon>Sordariomycetes</taxon>
        <taxon>Hypocreomycetidae</taxon>
        <taxon>Glomerellales</taxon>
        <taxon>Glomerellaceae</taxon>
        <taxon>Colletotrichum</taxon>
        <taxon>Colletotrichum gloeosporioides species complex</taxon>
    </lineage>
</organism>
<reference evidence="2" key="1">
    <citation type="submission" date="2023-01" db="EMBL/GenBank/DDBJ databases">
        <title>Colletotrichum chrysophilum M932 genome sequence.</title>
        <authorList>
            <person name="Baroncelli R."/>
        </authorList>
    </citation>
    <scope>NUCLEOTIDE SEQUENCE</scope>
    <source>
        <strain evidence="2">M932</strain>
    </source>
</reference>
<evidence type="ECO:0000256" key="1">
    <source>
        <dbReference type="SAM" id="MobiDB-lite"/>
    </source>
</evidence>
<feature type="region of interest" description="Disordered" evidence="1">
    <location>
        <begin position="1"/>
        <end position="21"/>
    </location>
</feature>
<evidence type="ECO:0000313" key="2">
    <source>
        <dbReference type="EMBL" id="KAK1839732.1"/>
    </source>
</evidence>
<name>A0AAD9E9N9_9PEZI</name>
<gene>
    <name evidence="2" type="ORF">CCHR01_17657</name>
</gene>
<proteinExistence type="predicted"/>
<feature type="region of interest" description="Disordered" evidence="1">
    <location>
        <begin position="62"/>
        <end position="130"/>
    </location>
</feature>
<keyword evidence="3" id="KW-1185">Reference proteome</keyword>
<feature type="compositionally biased region" description="Basic and acidic residues" evidence="1">
    <location>
        <begin position="109"/>
        <end position="126"/>
    </location>
</feature>
<dbReference type="Proteomes" id="UP001243330">
    <property type="component" value="Unassembled WGS sequence"/>
</dbReference>
<dbReference type="EMBL" id="JAQOWY010000636">
    <property type="protein sequence ID" value="KAK1839732.1"/>
    <property type="molecule type" value="Genomic_DNA"/>
</dbReference>
<comment type="caution">
    <text evidence="2">The sequence shown here is derived from an EMBL/GenBank/DDBJ whole genome shotgun (WGS) entry which is preliminary data.</text>
</comment>
<dbReference type="AlphaFoldDB" id="A0AAD9E9N9"/>
<protein>
    <submittedName>
        <fullName evidence="2">Uncharacterized protein</fullName>
    </submittedName>
</protein>
<sequence>MRPVLTFHHKRSSRQHDHEPPDCITAAHDLDVLVITHAHHPASPRALRQRCRRRRRRRLHRAAVSQLHPALAPDTALHHAHPGPPRLLDREAYPPRARHRPWNGGEDDRETRRAQPDPETREDVLRRRGGHEVMSSLLAVESGMGGQGLVGARIVSSEEEDKAANHQDVAFIQCTQISN</sequence>
<accession>A0AAD9E9N9</accession>
<evidence type="ECO:0000313" key="3">
    <source>
        <dbReference type="Proteomes" id="UP001243330"/>
    </source>
</evidence>